<name>A0A554SFK1_9ACTN</name>
<evidence type="ECO:0000313" key="2">
    <source>
        <dbReference type="Proteomes" id="UP000316988"/>
    </source>
</evidence>
<accession>A0A554SFK1</accession>
<proteinExistence type="predicted"/>
<dbReference type="PIRSF" id="PIRSF028754">
    <property type="entry name" value="UCP028754"/>
    <property type="match status" value="1"/>
</dbReference>
<dbReference type="Gene3D" id="3.40.50.10900">
    <property type="entry name" value="PAC-like subunit"/>
    <property type="match status" value="1"/>
</dbReference>
<protein>
    <submittedName>
        <fullName evidence="1">PAC2 family protein</fullName>
    </submittedName>
</protein>
<sequence>MTANPSETLRDPWLVAAFEGWNDAADASSDVISHLVDEWDAEVYAEFDGDDYYDFQETRPIIRGADDARRIDWPTPTVYLARPPHGDRDVLLLRAPEPHLRWRAFTRAILELATMSGVRDIVCLGALLADTPHTRTVPLTGSSTSPVIAEKLAVASSAYSGPVGITGVVAHEAAVGGFGSTSLWAAVPHYLAEPPCPKATFALLGALEDTLGTPLPAGELGELAAAWQRGADEIAQQDIEIAEYVQSLEEEHDAGNTPESSGDAIAREFERYLRRRDLGS</sequence>
<dbReference type="InterPro" id="IPR008492">
    <property type="entry name" value="Rv2714-like"/>
</dbReference>
<reference evidence="1 2" key="1">
    <citation type="submission" date="2019-07" db="EMBL/GenBank/DDBJ databases">
        <authorList>
            <person name="Zhao L.H."/>
        </authorList>
    </citation>
    <scope>NUCLEOTIDE SEQUENCE [LARGE SCALE GENOMIC DNA]</scope>
    <source>
        <strain evidence="1 2">Co35</strain>
    </source>
</reference>
<gene>
    <name evidence="1" type="ORF">FNM00_05325</name>
</gene>
<dbReference type="InterPro" id="IPR038389">
    <property type="entry name" value="PSMG2_sf"/>
</dbReference>
<keyword evidence="2" id="KW-1185">Reference proteome</keyword>
<dbReference type="InterPro" id="IPR019151">
    <property type="entry name" value="Proteasome_assmbl_chaperone_2"/>
</dbReference>
<organism evidence="1 2">
    <name type="scientific">Aeromicrobium piscarium</name>
    <dbReference type="NCBI Taxonomy" id="2590901"/>
    <lineage>
        <taxon>Bacteria</taxon>
        <taxon>Bacillati</taxon>
        <taxon>Actinomycetota</taxon>
        <taxon>Actinomycetes</taxon>
        <taxon>Propionibacteriales</taxon>
        <taxon>Nocardioidaceae</taxon>
        <taxon>Aeromicrobium</taxon>
    </lineage>
</organism>
<dbReference type="Proteomes" id="UP000316988">
    <property type="component" value="Unassembled WGS sequence"/>
</dbReference>
<comment type="caution">
    <text evidence="1">The sequence shown here is derived from an EMBL/GenBank/DDBJ whole genome shotgun (WGS) entry which is preliminary data.</text>
</comment>
<dbReference type="Pfam" id="PF09754">
    <property type="entry name" value="PAC2"/>
    <property type="match status" value="1"/>
</dbReference>
<dbReference type="RefSeq" id="WP_143912187.1">
    <property type="nucleotide sequence ID" value="NZ_VLNT01000003.1"/>
</dbReference>
<dbReference type="AlphaFoldDB" id="A0A554SFK1"/>
<dbReference type="EMBL" id="VLNT01000003">
    <property type="protein sequence ID" value="TSD65129.1"/>
    <property type="molecule type" value="Genomic_DNA"/>
</dbReference>
<evidence type="ECO:0000313" key="1">
    <source>
        <dbReference type="EMBL" id="TSD65129.1"/>
    </source>
</evidence>
<dbReference type="OrthoDB" id="150941at2"/>
<dbReference type="SUPFAM" id="SSF159659">
    <property type="entry name" value="Cgl1923-like"/>
    <property type="match status" value="1"/>
</dbReference>